<sequence length="337" mass="37282">MTLRQTRRVAASDLTPGWLDDLMAAQRPVVIGGLVDNWPLVAAGRLSAQAAMDRLLADYGGAPVTGYVGAQEAGGRFFYNDELTGFNFDRGQAPLPHYLDRIRADARGEGPAIYIGSTDVDRYFPGLRADHDLPGLFGEAVPTVSLWIGNRTVAATHYDSSHNLACCLVGRRRFTLFPPDQVGNLYPGPLSPTPGGQVVSMVDPAAPDLARYPRFVQALAAGEVAELEPGDALFYPALWWHQVEARDGFNIMMNYWWDAVPDFIDTPMATLLHGLLSIRERPEPERMAWRALFDHYLFGPAQDARDHLPDHAQGPLAPLTPLEARRLRAMVMQRLNR</sequence>
<reference evidence="2 3" key="1">
    <citation type="submission" date="2014-03" db="EMBL/GenBank/DDBJ databases">
        <title>Genome sequence of Sphingobium yanoikuyae B1.</title>
        <authorList>
            <person name="Gan H.M."/>
            <person name="Gan H.Y."/>
            <person name="Savka M.A."/>
        </authorList>
    </citation>
    <scope>NUCLEOTIDE SEQUENCE [LARGE SCALE GENOMIC DNA]</scope>
    <source>
        <strain evidence="2 3">B1</strain>
    </source>
</reference>
<gene>
    <name evidence="2" type="ORF">CP98_02342</name>
</gene>
<dbReference type="InterPro" id="IPR041667">
    <property type="entry name" value="Cupin_8"/>
</dbReference>
<dbReference type="Gene3D" id="2.60.120.650">
    <property type="entry name" value="Cupin"/>
    <property type="match status" value="1"/>
</dbReference>
<dbReference type="PANTHER" id="PTHR12461">
    <property type="entry name" value="HYPOXIA-INDUCIBLE FACTOR 1 ALPHA INHIBITOR-RELATED"/>
    <property type="match status" value="1"/>
</dbReference>
<dbReference type="PATRIC" id="fig|13690.10.peg.2404"/>
<dbReference type="PANTHER" id="PTHR12461:SF105">
    <property type="entry name" value="HYPOXIA-INDUCIBLE FACTOR 1-ALPHA INHIBITOR"/>
    <property type="match status" value="1"/>
</dbReference>
<accession>A0A084ELW9</accession>
<name>A0A084ELW9_SPHYA</name>
<evidence type="ECO:0000259" key="1">
    <source>
        <dbReference type="PROSITE" id="PS51184"/>
    </source>
</evidence>
<dbReference type="PROSITE" id="PS51184">
    <property type="entry name" value="JMJC"/>
    <property type="match status" value="1"/>
</dbReference>
<dbReference type="eggNOG" id="COG2850">
    <property type="taxonomic scope" value="Bacteria"/>
</dbReference>
<protein>
    <submittedName>
        <fullName evidence="2">PASs1-related protein</fullName>
    </submittedName>
</protein>
<comment type="caution">
    <text evidence="2">The sequence shown here is derived from an EMBL/GenBank/DDBJ whole genome shotgun (WGS) entry which is preliminary data.</text>
</comment>
<dbReference type="Pfam" id="PF13621">
    <property type="entry name" value="Cupin_8"/>
    <property type="match status" value="1"/>
</dbReference>
<dbReference type="InterPro" id="IPR003347">
    <property type="entry name" value="JmjC_dom"/>
</dbReference>
<dbReference type="AlphaFoldDB" id="A0A084ELW9"/>
<dbReference type="RefSeq" id="WP_037519519.1">
    <property type="nucleotide sequence ID" value="NZ_JGVR01000012.1"/>
</dbReference>
<evidence type="ECO:0000313" key="3">
    <source>
        <dbReference type="Proteomes" id="UP000028534"/>
    </source>
</evidence>
<feature type="domain" description="JmjC" evidence="1">
    <location>
        <begin position="91"/>
        <end position="272"/>
    </location>
</feature>
<dbReference type="STRING" id="13690.AX777_08170"/>
<organism evidence="2 3">
    <name type="scientific">Sphingobium yanoikuyae</name>
    <name type="common">Sphingomonas yanoikuyae</name>
    <dbReference type="NCBI Taxonomy" id="13690"/>
    <lineage>
        <taxon>Bacteria</taxon>
        <taxon>Pseudomonadati</taxon>
        <taxon>Pseudomonadota</taxon>
        <taxon>Alphaproteobacteria</taxon>
        <taxon>Sphingomonadales</taxon>
        <taxon>Sphingomonadaceae</taxon>
        <taxon>Sphingobium</taxon>
    </lineage>
</organism>
<evidence type="ECO:0000313" key="2">
    <source>
        <dbReference type="EMBL" id="KEZ18961.1"/>
    </source>
</evidence>
<proteinExistence type="predicted"/>
<dbReference type="Proteomes" id="UP000028534">
    <property type="component" value="Unassembled WGS sequence"/>
</dbReference>
<dbReference type="EMBL" id="JGVR01000012">
    <property type="protein sequence ID" value="KEZ18961.1"/>
    <property type="molecule type" value="Genomic_DNA"/>
</dbReference>
<dbReference type="SMART" id="SM00558">
    <property type="entry name" value="JmjC"/>
    <property type="match status" value="1"/>
</dbReference>
<dbReference type="SUPFAM" id="SSF51197">
    <property type="entry name" value="Clavaminate synthase-like"/>
    <property type="match status" value="1"/>
</dbReference>